<reference evidence="1" key="1">
    <citation type="journal article" date="2014" name="Nat. Genet.">
        <title>Genome and transcriptome of the porcine whipworm Trichuris suis.</title>
        <authorList>
            <person name="Jex A.R."/>
            <person name="Nejsum P."/>
            <person name="Schwarz E.M."/>
            <person name="Hu L."/>
            <person name="Young N.D."/>
            <person name="Hall R.S."/>
            <person name="Korhonen P.K."/>
            <person name="Liao S."/>
            <person name="Thamsborg S."/>
            <person name="Xia J."/>
            <person name="Xu P."/>
            <person name="Wang S."/>
            <person name="Scheerlinck J.P."/>
            <person name="Hofmann A."/>
            <person name="Sternberg P.W."/>
            <person name="Wang J."/>
            <person name="Gasser R.B."/>
        </authorList>
    </citation>
    <scope>NUCLEOTIDE SEQUENCE [LARGE SCALE GENOMIC DNA]</scope>
    <source>
        <strain evidence="1">DCEP-RM93F</strain>
    </source>
</reference>
<proteinExistence type="predicted"/>
<gene>
    <name evidence="1" type="ORF">M514_13732</name>
</gene>
<dbReference type="AlphaFoldDB" id="A0A085MTA1"/>
<dbReference type="Proteomes" id="UP000030758">
    <property type="component" value="Unassembled WGS sequence"/>
</dbReference>
<organism evidence="1">
    <name type="scientific">Trichuris suis</name>
    <name type="common">pig whipworm</name>
    <dbReference type="NCBI Taxonomy" id="68888"/>
    <lineage>
        <taxon>Eukaryota</taxon>
        <taxon>Metazoa</taxon>
        <taxon>Ecdysozoa</taxon>
        <taxon>Nematoda</taxon>
        <taxon>Enoplea</taxon>
        <taxon>Dorylaimia</taxon>
        <taxon>Trichinellida</taxon>
        <taxon>Trichuridae</taxon>
        <taxon>Trichuris</taxon>
    </lineage>
</organism>
<evidence type="ECO:0000313" key="1">
    <source>
        <dbReference type="EMBL" id="KFD60447.1"/>
    </source>
</evidence>
<dbReference type="EMBL" id="KL367667">
    <property type="protein sequence ID" value="KFD60447.1"/>
    <property type="molecule type" value="Genomic_DNA"/>
</dbReference>
<feature type="non-terminal residue" evidence="1">
    <location>
        <position position="119"/>
    </location>
</feature>
<protein>
    <submittedName>
        <fullName evidence="1">Uncharacterized protein</fullName>
    </submittedName>
</protein>
<sequence>MKKKNFLRRFSELSPIPSCGLQRNGCIDRRMDREMKNTLLFLLTMCILDVVSRRKTVQMGNQWMEKGSGQKHILFLSADMQIRRRRELPLIRSAELLNGRVEELKRRRRERSTTTDNYY</sequence>
<name>A0A085MTA1_9BILA</name>
<accession>A0A085MTA1</accession>